<dbReference type="eggNOG" id="COG1164">
    <property type="taxonomic scope" value="Bacteria"/>
</dbReference>
<proteinExistence type="predicted"/>
<dbReference type="Proteomes" id="UP000030125">
    <property type="component" value="Unassembled WGS sequence"/>
</dbReference>
<comment type="caution">
    <text evidence="2">The sequence shown here is derived from an EMBL/GenBank/DDBJ whole genome shotgun (WGS) entry which is preliminary data.</text>
</comment>
<sequence>MRRVYLLLVTVTSLLLSACTATSKQKADMTPERFISDAQVSGTISALKEKFGEAQTFRIERGVKQVALLWIEKDGSAEDFEKFCLDRFVDDPSALGTLYETLERNFETLNGHFHKIDSRLKMPLHVTGPALTEVDMLFGAYDVKAHLDEDLFANKIAFITALNFPHYTLAEKTAKGDSWSRQEWAYARMGDRFISRVPADLRQAMSTSLTANDSYIADYNIMMGNLVDEKGNRFFPEDMHLISHWGLRDELKSNYSDSQQGLTKQRMIYEVMKHIIDQSIPQIVINNNEVTWDPYTNKVYKGDEVLTDATREPDVRYAHLLELFKIARRLDAYSPHYPTQIERAIDLEMEMMLDDVVKLFDTLLTHPVVKDVAAHISRKLGRSLEPFDIWYDGFKARSSVNEVKLSAETARKYPTPQALKDDLPYILIKLGWTPERARQIASLIEVDPSRGAGHAMGSQMRGDVARLRTRISDKGMDYKGYNIAIHEFGHNVEQTLSMNDVDHYMLSGVPNTGFTEALAFLFQARDLQLLGYQSTDNLDAVSLDVFWSCYEIMGVSLVDIQVWQWLYAHPDATAGELRDAVLDIAKSVWNKYYAGILGGKDETLLAIYSHMLVYPIYLPNYAIGHLISYQIQRYMEGRPLPTEVERMFTIGRIIPNQWMQNAVGTPISTTPIIEGVTEALSKQ</sequence>
<dbReference type="PROSITE" id="PS51257">
    <property type="entry name" value="PROKAR_LIPOPROTEIN"/>
    <property type="match status" value="1"/>
</dbReference>
<evidence type="ECO:0000313" key="3">
    <source>
        <dbReference type="Proteomes" id="UP000030125"/>
    </source>
</evidence>
<accession>A0A0A2EN11</accession>
<evidence type="ECO:0000256" key="1">
    <source>
        <dbReference type="SAM" id="SignalP"/>
    </source>
</evidence>
<keyword evidence="3" id="KW-1185">Reference proteome</keyword>
<dbReference type="Gene3D" id="1.10.1370.30">
    <property type="match status" value="1"/>
</dbReference>
<dbReference type="SUPFAM" id="SSF55486">
    <property type="entry name" value="Metalloproteases ('zincins'), catalytic domain"/>
    <property type="match status" value="1"/>
</dbReference>
<evidence type="ECO:0008006" key="4">
    <source>
        <dbReference type="Google" id="ProtNLM"/>
    </source>
</evidence>
<reference evidence="2 3" key="1">
    <citation type="submission" date="2014-08" db="EMBL/GenBank/DDBJ databases">
        <title>Porphyromonas cangingivalis strain:COT-109_OH1386 Genome sequencing.</title>
        <authorList>
            <person name="Wallis C."/>
            <person name="Deusch O."/>
            <person name="O'Flynn C."/>
            <person name="Davis I."/>
            <person name="Jospin G."/>
            <person name="Darling A.E."/>
            <person name="Coil D.A."/>
            <person name="Alexiev A."/>
            <person name="Horsfall A."/>
            <person name="Kirkwood N."/>
            <person name="Harris S."/>
            <person name="Eisen J.A."/>
        </authorList>
    </citation>
    <scope>NUCLEOTIDE SEQUENCE [LARGE SCALE GENOMIC DNA]</scope>
    <source>
        <strain evidence="3">COT-109 OH1386</strain>
    </source>
</reference>
<gene>
    <name evidence="2" type="ORF">HQ35_06375</name>
</gene>
<keyword evidence="1" id="KW-0732">Signal</keyword>
<dbReference type="STRING" id="36874.HQ34_01145"/>
<name>A0A0A2EN11_PORCN</name>
<dbReference type="EMBL" id="JQJD01000043">
    <property type="protein sequence ID" value="KGN80303.1"/>
    <property type="molecule type" value="Genomic_DNA"/>
</dbReference>
<organism evidence="2 3">
    <name type="scientific">Porphyromonas cangingivalis</name>
    <dbReference type="NCBI Taxonomy" id="36874"/>
    <lineage>
        <taxon>Bacteria</taxon>
        <taxon>Pseudomonadati</taxon>
        <taxon>Bacteroidota</taxon>
        <taxon>Bacteroidia</taxon>
        <taxon>Bacteroidales</taxon>
        <taxon>Porphyromonadaceae</taxon>
        <taxon>Porphyromonas</taxon>
    </lineage>
</organism>
<dbReference type="RefSeq" id="WP_036851823.1">
    <property type="nucleotide sequence ID" value="NZ_JQJD01000043.1"/>
</dbReference>
<feature type="signal peptide" evidence="1">
    <location>
        <begin position="1"/>
        <end position="23"/>
    </location>
</feature>
<protein>
    <recommendedName>
        <fullName evidence="4">Peptidase family M3</fullName>
    </recommendedName>
</protein>
<feature type="chain" id="PRO_5001986982" description="Peptidase family M3" evidence="1">
    <location>
        <begin position="24"/>
        <end position="683"/>
    </location>
</feature>
<dbReference type="AlphaFoldDB" id="A0A0A2EN11"/>
<evidence type="ECO:0000313" key="2">
    <source>
        <dbReference type="EMBL" id="KGN80303.1"/>
    </source>
</evidence>
<dbReference type="OrthoDB" id="1013043at2"/>